<evidence type="ECO:0000313" key="5">
    <source>
        <dbReference type="Proteomes" id="UP000054820"/>
    </source>
</evidence>
<keyword evidence="4" id="KW-0378">Hydrolase</keyword>
<dbReference type="GO" id="GO:0003676">
    <property type="term" value="F:nucleic acid binding"/>
    <property type="evidence" value="ECO:0007669"/>
    <property type="project" value="InterPro"/>
</dbReference>
<proteinExistence type="inferred from homology"/>
<dbReference type="InterPro" id="IPR011335">
    <property type="entry name" value="Restrct_endonuc-II-like"/>
</dbReference>
<dbReference type="GO" id="GO:0004519">
    <property type="term" value="F:endonuclease activity"/>
    <property type="evidence" value="ECO:0007669"/>
    <property type="project" value="UniProtKB-KW"/>
</dbReference>
<gene>
    <name evidence="3" type="ORF">Lstg_0696</name>
    <name evidence="4" type="ORF">NCTC11991_03265</name>
</gene>
<reference evidence="4 6" key="2">
    <citation type="submission" date="2018-06" db="EMBL/GenBank/DDBJ databases">
        <authorList>
            <consortium name="Pathogen Informatics"/>
            <person name="Doyle S."/>
        </authorList>
    </citation>
    <scope>NUCLEOTIDE SEQUENCE [LARGE SCALE GENOMIC DNA]</scope>
    <source>
        <strain evidence="4 6">NCTC11991</strain>
    </source>
</reference>
<keyword evidence="4" id="KW-0255">Endonuclease</keyword>
<dbReference type="Proteomes" id="UP000255110">
    <property type="component" value="Unassembled WGS sequence"/>
</dbReference>
<dbReference type="PANTHER" id="PTHR34039">
    <property type="entry name" value="UPF0102 PROTEIN YRAN"/>
    <property type="match status" value="1"/>
</dbReference>
<dbReference type="PANTHER" id="PTHR34039:SF1">
    <property type="entry name" value="UPF0102 PROTEIN YRAN"/>
    <property type="match status" value="1"/>
</dbReference>
<dbReference type="NCBIfam" id="TIGR00252">
    <property type="entry name" value="YraN family protein"/>
    <property type="match status" value="1"/>
</dbReference>
<dbReference type="InterPro" id="IPR003509">
    <property type="entry name" value="UPF0102_YraN-like"/>
</dbReference>
<evidence type="ECO:0000313" key="4">
    <source>
        <dbReference type="EMBL" id="STY24635.1"/>
    </source>
</evidence>
<evidence type="ECO:0000313" key="3">
    <source>
        <dbReference type="EMBL" id="KTD79480.1"/>
    </source>
</evidence>
<comment type="similarity">
    <text evidence="1 2">Belongs to the UPF0102 family.</text>
</comment>
<dbReference type="HAMAP" id="MF_00048">
    <property type="entry name" value="UPF0102"/>
    <property type="match status" value="1"/>
</dbReference>
<sequence length="119" mass="13742">MITQQKGRIAEEKALAYLKKQGLKFITQNYSCRLGEIDLIMRDKDQLVFIEVRSRVSTQFGGGIASVTYTKRQKILKTATYYMLEHQKYDQFALRFDVLSIDGKSATINWIKDAFGADY</sequence>
<evidence type="ECO:0000313" key="6">
    <source>
        <dbReference type="Proteomes" id="UP000255110"/>
    </source>
</evidence>
<name>A0A378LC79_9GAMM</name>
<reference evidence="3 5" key="1">
    <citation type="submission" date="2015-11" db="EMBL/GenBank/DDBJ databases">
        <title>Genomic analysis of 38 Legionella species identifies large and diverse effector repertoires.</title>
        <authorList>
            <person name="Burstein D."/>
            <person name="Amaro F."/>
            <person name="Zusman T."/>
            <person name="Lifshitz Z."/>
            <person name="Cohen O."/>
            <person name="Gilbert J.A."/>
            <person name="Pupko T."/>
            <person name="Shuman H.A."/>
            <person name="Segal G."/>
        </authorList>
    </citation>
    <scope>NUCLEOTIDE SEQUENCE [LARGE SCALE GENOMIC DNA]</scope>
    <source>
        <strain evidence="3 5">SC-18-C9</strain>
    </source>
</reference>
<accession>A0A378LC79</accession>
<keyword evidence="5" id="KW-1185">Reference proteome</keyword>
<keyword evidence="4" id="KW-0540">Nuclease</keyword>
<dbReference type="Proteomes" id="UP000054820">
    <property type="component" value="Unassembled WGS sequence"/>
</dbReference>
<dbReference type="AlphaFoldDB" id="A0A378LC79"/>
<evidence type="ECO:0000256" key="1">
    <source>
        <dbReference type="ARBA" id="ARBA00006738"/>
    </source>
</evidence>
<dbReference type="Pfam" id="PF02021">
    <property type="entry name" value="UPF0102"/>
    <property type="match status" value="1"/>
</dbReference>
<dbReference type="CDD" id="cd20736">
    <property type="entry name" value="PoNe_Nuclease"/>
    <property type="match status" value="1"/>
</dbReference>
<protein>
    <recommendedName>
        <fullName evidence="2">UPF0102 protein Lstg_0696</fullName>
    </recommendedName>
</protein>
<dbReference type="SUPFAM" id="SSF52980">
    <property type="entry name" value="Restriction endonuclease-like"/>
    <property type="match status" value="1"/>
</dbReference>
<dbReference type="EMBL" id="UGOY01000001">
    <property type="protein sequence ID" value="STY24635.1"/>
    <property type="molecule type" value="Genomic_DNA"/>
</dbReference>
<dbReference type="STRING" id="460.Lstg_0696"/>
<organism evidence="4 6">
    <name type="scientific">Legionella steigerwaltii</name>
    <dbReference type="NCBI Taxonomy" id="460"/>
    <lineage>
        <taxon>Bacteria</taxon>
        <taxon>Pseudomonadati</taxon>
        <taxon>Pseudomonadota</taxon>
        <taxon>Gammaproteobacteria</taxon>
        <taxon>Legionellales</taxon>
        <taxon>Legionellaceae</taxon>
        <taxon>Legionella</taxon>
    </lineage>
</organism>
<evidence type="ECO:0000256" key="2">
    <source>
        <dbReference type="HAMAP-Rule" id="MF_00048"/>
    </source>
</evidence>
<dbReference type="Gene3D" id="3.40.1350.10">
    <property type="match status" value="1"/>
</dbReference>
<dbReference type="InterPro" id="IPR011856">
    <property type="entry name" value="tRNA_endonuc-like_dom_sf"/>
</dbReference>
<dbReference type="NCBIfam" id="NF009150">
    <property type="entry name" value="PRK12497.1-3"/>
    <property type="match status" value="1"/>
</dbReference>
<dbReference type="EMBL" id="LNYZ01000005">
    <property type="protein sequence ID" value="KTD79480.1"/>
    <property type="molecule type" value="Genomic_DNA"/>
</dbReference>